<dbReference type="Gene3D" id="3.30.300.20">
    <property type="match status" value="1"/>
</dbReference>
<protein>
    <submittedName>
        <fullName evidence="1">Peroxiredoxin</fullName>
    </submittedName>
</protein>
<proteinExistence type="predicted"/>
<accession>A0ABR9TAX7</accession>
<dbReference type="InterPro" id="IPR003718">
    <property type="entry name" value="OsmC/Ohr_fam"/>
</dbReference>
<name>A0ABR9TAX7_9SPHI</name>
<dbReference type="Proteomes" id="UP000618319">
    <property type="component" value="Unassembled WGS sequence"/>
</dbReference>
<dbReference type="EMBL" id="PSKQ01000024">
    <property type="protein sequence ID" value="MBE8722498.1"/>
    <property type="molecule type" value="Genomic_DNA"/>
</dbReference>
<dbReference type="Pfam" id="PF02566">
    <property type="entry name" value="OsmC"/>
    <property type="match status" value="1"/>
</dbReference>
<evidence type="ECO:0000313" key="2">
    <source>
        <dbReference type="Proteomes" id="UP000618319"/>
    </source>
</evidence>
<evidence type="ECO:0000313" key="1">
    <source>
        <dbReference type="EMBL" id="MBE8722498.1"/>
    </source>
</evidence>
<dbReference type="PANTHER" id="PTHR42830">
    <property type="entry name" value="OSMOTICALLY INDUCIBLE FAMILY PROTEIN"/>
    <property type="match status" value="1"/>
</dbReference>
<keyword evidence="2" id="KW-1185">Reference proteome</keyword>
<reference evidence="1 2" key="1">
    <citation type="submission" date="2018-02" db="EMBL/GenBank/DDBJ databases">
        <title>Sphingobacterium KA21.</title>
        <authorList>
            <person name="Vasarhelyi B.M."/>
            <person name="Deshmukh S."/>
            <person name="Balint B."/>
            <person name="Kukolya J."/>
        </authorList>
    </citation>
    <scope>NUCLEOTIDE SEQUENCE [LARGE SCALE GENOMIC DNA]</scope>
    <source>
        <strain evidence="1 2">Ka21</strain>
    </source>
</reference>
<comment type="caution">
    <text evidence="1">The sequence shown here is derived from an EMBL/GenBank/DDBJ whole genome shotgun (WGS) entry which is preliminary data.</text>
</comment>
<dbReference type="SUPFAM" id="SSF82784">
    <property type="entry name" value="OsmC-like"/>
    <property type="match status" value="1"/>
</dbReference>
<dbReference type="InterPro" id="IPR052707">
    <property type="entry name" value="OsmC_Ohr_Peroxiredoxin"/>
</dbReference>
<gene>
    <name evidence="1" type="ORF">C4F40_17365</name>
</gene>
<sequence length="156" mass="17460">MMRKEHFYNVEMNWIGNIGTGTSSYSAYKRDFDISGTDKPTIPGSSDPAFRGDKRRYNPEELLVASLSACHMLWYLHLCAEAGVVVLKYEENASGVMQETEDGSGFFRDVTLNPVVTVSETSMIETAIDLHKKANEMCYIAKSCNFPVHHKPTIGI</sequence>
<dbReference type="InterPro" id="IPR036102">
    <property type="entry name" value="OsmC/Ohrsf"/>
</dbReference>
<dbReference type="InterPro" id="IPR015946">
    <property type="entry name" value="KH_dom-like_a/b"/>
</dbReference>
<dbReference type="PANTHER" id="PTHR42830:SF2">
    <property type="entry name" value="OSMC_OHR FAMILY PROTEIN"/>
    <property type="match status" value="1"/>
</dbReference>
<organism evidence="1 2">
    <name type="scientific">Sphingobacterium pedocola</name>
    <dbReference type="NCBI Taxonomy" id="2082722"/>
    <lineage>
        <taxon>Bacteria</taxon>
        <taxon>Pseudomonadati</taxon>
        <taxon>Bacteroidota</taxon>
        <taxon>Sphingobacteriia</taxon>
        <taxon>Sphingobacteriales</taxon>
        <taxon>Sphingobacteriaceae</taxon>
        <taxon>Sphingobacterium</taxon>
    </lineage>
</organism>